<gene>
    <name evidence="2" type="ORF">NB22_06990</name>
</gene>
<dbReference type="PANTHER" id="PTHR46310:SF7">
    <property type="entry name" value="AMIDASE 1"/>
    <property type="match status" value="1"/>
</dbReference>
<dbReference type="Pfam" id="PF01425">
    <property type="entry name" value="Amidase"/>
    <property type="match status" value="1"/>
</dbReference>
<evidence type="ECO:0000313" key="2">
    <source>
        <dbReference type="EMBL" id="ESS01001.1"/>
    </source>
</evidence>
<dbReference type="AlphaFoldDB" id="A0A829LWN7"/>
<organism evidence="2 3">
    <name type="scientific">Limosilactobacillus fermentum NB-22</name>
    <dbReference type="NCBI Taxonomy" id="1408443"/>
    <lineage>
        <taxon>Bacteria</taxon>
        <taxon>Bacillati</taxon>
        <taxon>Bacillota</taxon>
        <taxon>Bacilli</taxon>
        <taxon>Lactobacillales</taxon>
        <taxon>Lactobacillaceae</taxon>
        <taxon>Limosilactobacillus</taxon>
    </lineage>
</organism>
<reference evidence="2 3" key="2">
    <citation type="journal article" date="2015" name="Genome Announc.">
        <title>Draft Genome Sequence of Lactobacillus fermentum NB-22.</title>
        <authorList>
            <person name="Chaplin A.V."/>
            <person name="Shkoporov A.N."/>
            <person name="Efimov B.A."/>
            <person name="Pikina A.P."/>
            <person name="Borisova O.Y."/>
            <person name="Gladko I.A."/>
            <person name="Postnikova E.A."/>
            <person name="Lordkipanidze A.E."/>
            <person name="Kafarskaia L.I."/>
        </authorList>
    </citation>
    <scope>NUCLEOTIDE SEQUENCE [LARGE SCALE GENOMIC DNA]</scope>
    <source>
        <strain evidence="2 3">NB-22</strain>
    </source>
</reference>
<reference evidence="3" key="1">
    <citation type="submission" date="2013-10" db="EMBL/GenBank/DDBJ databases">
        <title>Draft genome sequence of Lactobacillus fermentum NB-22.</title>
        <authorList>
            <person name="Chaplin A.V."/>
            <person name="Shkoporov A.N."/>
            <person name="Khokhlova E.V."/>
            <person name="Efimov B.A."/>
            <person name="Kafarskaia L.I."/>
        </authorList>
    </citation>
    <scope>NUCLEOTIDE SEQUENCE [LARGE SCALE GENOMIC DNA]</scope>
    <source>
        <strain evidence="3">NB-22</strain>
    </source>
</reference>
<dbReference type="InterPro" id="IPR036928">
    <property type="entry name" value="AS_sf"/>
</dbReference>
<proteinExistence type="predicted"/>
<dbReference type="GO" id="GO:0016740">
    <property type="term" value="F:transferase activity"/>
    <property type="evidence" value="ECO:0007669"/>
    <property type="project" value="UniProtKB-KW"/>
</dbReference>
<evidence type="ECO:0000259" key="1">
    <source>
        <dbReference type="Pfam" id="PF01425"/>
    </source>
</evidence>
<name>A0A829LWN7_LIMFE</name>
<dbReference type="GeneID" id="83715820"/>
<comment type="caution">
    <text evidence="2">The sequence shown here is derived from an EMBL/GenBank/DDBJ whole genome shotgun (WGS) entry which is preliminary data.</text>
</comment>
<dbReference type="RefSeq" id="WP_023466181.1">
    <property type="nucleotide sequence ID" value="NZ_KI546255.1"/>
</dbReference>
<dbReference type="PANTHER" id="PTHR46310">
    <property type="entry name" value="AMIDASE 1"/>
    <property type="match status" value="1"/>
</dbReference>
<feature type="domain" description="Amidase" evidence="1">
    <location>
        <begin position="8"/>
        <end position="177"/>
    </location>
</feature>
<dbReference type="Proteomes" id="UP000018412">
    <property type="component" value="Unassembled WGS sequence"/>
</dbReference>
<dbReference type="SUPFAM" id="SSF75304">
    <property type="entry name" value="Amidase signature (AS) enzymes"/>
    <property type="match status" value="1"/>
</dbReference>
<accession>A0A829LWN7</accession>
<dbReference type="EMBL" id="AYHA01000123">
    <property type="protein sequence ID" value="ESS01001.1"/>
    <property type="molecule type" value="Genomic_DNA"/>
</dbReference>
<sequence length="381" mass="41393">MTPNRAYMDATFALESNHKGPLSGKTFAVKDVFDIAGRVNSLGNPTWQSSHEPSKVTATVIVKLLEAGASLRGVTVTDEFMYSIKGDNKHYGAPINPVAPDSFCGGSSSGSASAVASGDVDFALGTDTGGSIRVPAAACGLFGFRPSWHPNEMKGVAPLAPSFDTVGILTSNFATLEVIGSLLYSGSRSIDFNDPVGSIDIVSNNVLSVNNLFRTPERFDLNRILSAFQRIQGFEAWKNYGPWLNKHSADLGTDIKQHFELAKKMAADIDAYKVAKQYQQQWHEVFNQLLNNHILVIPTTFGMPLKKSASLEEGELTRRNTQRLTSIAGLSGNPQITIPGILPGGLSFIGPYDSDLTLLRYAKTFSKNNLFSNLKQWRIVE</sequence>
<dbReference type="Gene3D" id="3.90.1300.10">
    <property type="entry name" value="Amidase signature (AS) domain"/>
    <property type="match status" value="2"/>
</dbReference>
<evidence type="ECO:0000313" key="3">
    <source>
        <dbReference type="Proteomes" id="UP000018412"/>
    </source>
</evidence>
<dbReference type="InterPro" id="IPR023631">
    <property type="entry name" value="Amidase_dom"/>
</dbReference>
<keyword evidence="2" id="KW-0808">Transferase</keyword>
<dbReference type="PROSITE" id="PS00571">
    <property type="entry name" value="AMIDASES"/>
    <property type="match status" value="1"/>
</dbReference>
<protein>
    <submittedName>
        <fullName evidence="2">Glutamyl-tRNA amidotransferase subunit A</fullName>
    </submittedName>
</protein>
<dbReference type="InterPro" id="IPR020556">
    <property type="entry name" value="Amidase_CS"/>
</dbReference>